<name>A0A6P6RZ72_9EIME</name>
<keyword evidence="3" id="KW-1185">Reference proteome</keyword>
<feature type="domain" description="Galactosyltransferase C-terminal" evidence="2">
    <location>
        <begin position="255"/>
        <end position="297"/>
    </location>
</feature>
<evidence type="ECO:0000313" key="4">
    <source>
        <dbReference type="RefSeq" id="XP_026193231.1"/>
    </source>
</evidence>
<dbReference type="PANTHER" id="PTHR19300:SF57">
    <property type="entry name" value="BETA-1,4-N-ACETYLGALACTOSAMINYLTRANSFERASE"/>
    <property type="match status" value="1"/>
</dbReference>
<dbReference type="GO" id="GO:0016020">
    <property type="term" value="C:membrane"/>
    <property type="evidence" value="ECO:0007669"/>
    <property type="project" value="GOC"/>
</dbReference>
<dbReference type="Proteomes" id="UP000515125">
    <property type="component" value="Unplaced"/>
</dbReference>
<dbReference type="OrthoDB" id="10038994at2759"/>
<dbReference type="SUPFAM" id="SSF53448">
    <property type="entry name" value="Nucleotide-diphospho-sugar transferases"/>
    <property type="match status" value="1"/>
</dbReference>
<proteinExistence type="predicted"/>
<evidence type="ECO:0000256" key="1">
    <source>
        <dbReference type="ARBA" id="ARBA00022679"/>
    </source>
</evidence>
<dbReference type="RefSeq" id="XP_026193231.1">
    <property type="nucleotide sequence ID" value="XM_026337446.1"/>
</dbReference>
<dbReference type="AlphaFoldDB" id="A0A6P6RZ72"/>
<dbReference type="Gene3D" id="3.90.550.10">
    <property type="entry name" value="Spore Coat Polysaccharide Biosynthesis Protein SpsA, Chain A"/>
    <property type="match status" value="1"/>
</dbReference>
<evidence type="ECO:0000259" key="2">
    <source>
        <dbReference type="Pfam" id="PF02709"/>
    </source>
</evidence>
<organism evidence="3 4">
    <name type="scientific">Cyclospora cayetanensis</name>
    <dbReference type="NCBI Taxonomy" id="88456"/>
    <lineage>
        <taxon>Eukaryota</taxon>
        <taxon>Sar</taxon>
        <taxon>Alveolata</taxon>
        <taxon>Apicomplexa</taxon>
        <taxon>Conoidasida</taxon>
        <taxon>Coccidia</taxon>
        <taxon>Eucoccidiorida</taxon>
        <taxon>Eimeriorina</taxon>
        <taxon>Eimeriidae</taxon>
        <taxon>Cyclospora</taxon>
    </lineage>
</organism>
<dbReference type="InterPro" id="IPR029044">
    <property type="entry name" value="Nucleotide-diphossugar_trans"/>
</dbReference>
<dbReference type="GO" id="GO:0005794">
    <property type="term" value="C:Golgi apparatus"/>
    <property type="evidence" value="ECO:0007669"/>
    <property type="project" value="TreeGrafter"/>
</dbReference>
<gene>
    <name evidence="4" type="primary">LOC34623619</name>
</gene>
<dbReference type="GO" id="GO:0033842">
    <property type="term" value="F:N-acetyl-beta-glucosaminyl-derivative 4-beta-N-acetylgalactosaminyltransferase activity"/>
    <property type="evidence" value="ECO:0007669"/>
    <property type="project" value="TreeGrafter"/>
</dbReference>
<keyword evidence="1" id="KW-0808">Transferase</keyword>
<evidence type="ECO:0000313" key="3">
    <source>
        <dbReference type="Proteomes" id="UP000515125"/>
    </source>
</evidence>
<dbReference type="GeneID" id="34623619"/>
<dbReference type="GO" id="GO:0005975">
    <property type="term" value="P:carbohydrate metabolic process"/>
    <property type="evidence" value="ECO:0007669"/>
    <property type="project" value="InterPro"/>
</dbReference>
<dbReference type="InterPro" id="IPR003859">
    <property type="entry name" value="Galactosyl_T"/>
</dbReference>
<accession>A0A6P6RZ72</accession>
<protein>
    <submittedName>
        <fullName evidence="4">Uncharacterized protein LOC34623619</fullName>
    </submittedName>
</protein>
<dbReference type="GO" id="GO:0008378">
    <property type="term" value="F:galactosyltransferase activity"/>
    <property type="evidence" value="ECO:0007669"/>
    <property type="project" value="TreeGrafter"/>
</dbReference>
<reference evidence="4" key="1">
    <citation type="submission" date="2025-08" db="UniProtKB">
        <authorList>
            <consortium name="RefSeq"/>
        </authorList>
    </citation>
    <scope>IDENTIFICATION</scope>
</reference>
<sequence length="551" mass="60762">MPAVVPGRAPLPFVAANAAAEQAKSDSSLDTSQRTAAASPPAEEMLIVIVPYRRRRAHLRLMLRTVTDYLEGLLQDPGEQKQREGKTCGRTDFCFIVAEQRDSRPFHRSLLLNAACLWAAQQRGWYREYSHQSSIGSDVPAVGTVRVCGAPRQRQNVTHIGGESGEGPLREKGQDSQVEICRKIQTARRVFVCLHDVDVVPRGKDFDKLARLGRPLWKHESVDGLCWSAPGCYFPAPQVGVARHLYGEPWSLSMVVCLRLEDVMKADGHDLRYEGWGFEDEDFLLRLQSVGVSVQRSALLPELATEGRGRAGCVSVRTQAWDSGPCCASGCCSWTFSRRLCSCAPFKELDVFSVEKLREAMAMKLRSLQGRRNRWLFCSLWPCKEDSPEGCVQQEGSSTEKRGKGLADDQQKAGYGTAQHRLCQRELCKIAQKWKSHLGAYLFVVALYRLTKNFCTSTAWAPSDYPRAVGVRSCNIRAQAGGTAASSTTAGNSQSARVCSTSGSNSWSCGNSKQAGPMSLAPQWAFCDSQRFAPCYELAGAIRSKRGCISN</sequence>
<dbReference type="GO" id="GO:0006688">
    <property type="term" value="P:glycosphingolipid biosynthetic process"/>
    <property type="evidence" value="ECO:0007669"/>
    <property type="project" value="TreeGrafter"/>
</dbReference>
<dbReference type="PANTHER" id="PTHR19300">
    <property type="entry name" value="BETA-1,4-GALACTOSYLTRANSFERASE"/>
    <property type="match status" value="1"/>
</dbReference>
<dbReference type="InterPro" id="IPR027791">
    <property type="entry name" value="Galactosyl_T_C"/>
</dbReference>
<dbReference type="Pfam" id="PF02709">
    <property type="entry name" value="Glyco_transf_7C"/>
    <property type="match status" value="1"/>
</dbReference>